<evidence type="ECO:0000313" key="2">
    <source>
        <dbReference type="Proteomes" id="UP001148482"/>
    </source>
</evidence>
<dbReference type="PANTHER" id="PTHR38471:SF2">
    <property type="entry name" value="FOUR HELIX BUNDLE PROTEIN"/>
    <property type="match status" value="1"/>
</dbReference>
<reference evidence="1" key="1">
    <citation type="submission" date="2022-11" db="EMBL/GenBank/DDBJ databases">
        <title>Salinimicrobium profundisediminis sp. nov., isolated from deep-sea sediment of the Mariana Trench.</title>
        <authorList>
            <person name="Fu H."/>
        </authorList>
    </citation>
    <scope>NUCLEOTIDE SEQUENCE</scope>
    <source>
        <strain evidence="1">MT39</strain>
    </source>
</reference>
<organism evidence="1 2">
    <name type="scientific">Salinimicrobium profundisediminis</name>
    <dbReference type="NCBI Taxonomy" id="2994553"/>
    <lineage>
        <taxon>Bacteria</taxon>
        <taxon>Pseudomonadati</taxon>
        <taxon>Bacteroidota</taxon>
        <taxon>Flavobacteriia</taxon>
        <taxon>Flavobacteriales</taxon>
        <taxon>Flavobacteriaceae</taxon>
        <taxon>Salinimicrobium</taxon>
    </lineage>
</organism>
<dbReference type="NCBIfam" id="TIGR02436">
    <property type="entry name" value="four helix bundle protein"/>
    <property type="match status" value="1"/>
</dbReference>
<comment type="caution">
    <text evidence="1">The sequence shown here is derived from an EMBL/GenBank/DDBJ whole genome shotgun (WGS) entry which is preliminary data.</text>
</comment>
<name>A0A9X3I0E6_9FLAO</name>
<evidence type="ECO:0000313" key="1">
    <source>
        <dbReference type="EMBL" id="MCX2837454.1"/>
    </source>
</evidence>
<dbReference type="SUPFAM" id="SSF158446">
    <property type="entry name" value="IVS-encoded protein-like"/>
    <property type="match status" value="1"/>
</dbReference>
<dbReference type="InterPro" id="IPR036583">
    <property type="entry name" value="23S_rRNA_IVS_sf"/>
</dbReference>
<dbReference type="Gene3D" id="1.20.1440.60">
    <property type="entry name" value="23S rRNA-intervening sequence"/>
    <property type="match status" value="1"/>
</dbReference>
<gene>
    <name evidence="1" type="ORF">OQ279_04755</name>
</gene>
<dbReference type="Pfam" id="PF05635">
    <property type="entry name" value="23S_rRNA_IVP"/>
    <property type="match status" value="1"/>
</dbReference>
<dbReference type="InterPro" id="IPR012657">
    <property type="entry name" value="23S_rRNA-intervening_sequence"/>
</dbReference>
<dbReference type="RefSeq" id="WP_266068682.1">
    <property type="nucleotide sequence ID" value="NZ_JAPJDA010000006.1"/>
</dbReference>
<dbReference type="Proteomes" id="UP001148482">
    <property type="component" value="Unassembled WGS sequence"/>
</dbReference>
<dbReference type="AlphaFoldDB" id="A0A9X3I0E6"/>
<dbReference type="CDD" id="cd16377">
    <property type="entry name" value="23S_rRNA_IVP_like"/>
    <property type="match status" value="1"/>
</dbReference>
<protein>
    <submittedName>
        <fullName evidence="1">Four helix bundle protein</fullName>
    </submittedName>
</protein>
<sequence length="131" mass="14981">MGKVERFEDLEVWKLARVICQKIETLFQETGLGKNYSLRNQMERSSGSIMDNIAEGFGRGGNQEFINFLSYSKGSTTELKSQLYRALDKKLISQEQFDNLGADCTQADNRIGAFMAYLRKSDMRGIKFKKT</sequence>
<accession>A0A9X3I0E6</accession>
<keyword evidence="2" id="KW-1185">Reference proteome</keyword>
<dbReference type="PANTHER" id="PTHR38471">
    <property type="entry name" value="FOUR HELIX BUNDLE PROTEIN"/>
    <property type="match status" value="1"/>
</dbReference>
<dbReference type="EMBL" id="JAPJDA010000006">
    <property type="protein sequence ID" value="MCX2837454.1"/>
    <property type="molecule type" value="Genomic_DNA"/>
</dbReference>
<proteinExistence type="predicted"/>